<dbReference type="EC" id="2.7.13.3" evidence="3"/>
<dbReference type="InterPro" id="IPR004358">
    <property type="entry name" value="Sig_transdc_His_kin-like_C"/>
</dbReference>
<feature type="domain" description="PAC" evidence="9">
    <location>
        <begin position="246"/>
        <end position="298"/>
    </location>
</feature>
<dbReference type="InterPro" id="IPR036890">
    <property type="entry name" value="HATPase_C_sf"/>
</dbReference>
<dbReference type="InterPro" id="IPR035965">
    <property type="entry name" value="PAS-like_dom_sf"/>
</dbReference>
<dbReference type="SMART" id="SM00387">
    <property type="entry name" value="HATPase_c"/>
    <property type="match status" value="1"/>
</dbReference>
<name>A0ABP6SPW7_9ACTN</name>
<dbReference type="PROSITE" id="PS50113">
    <property type="entry name" value="PAC"/>
    <property type="match status" value="1"/>
</dbReference>
<evidence type="ECO:0000313" key="10">
    <source>
        <dbReference type="EMBL" id="GAA3381966.1"/>
    </source>
</evidence>
<dbReference type="Gene3D" id="1.10.287.130">
    <property type="match status" value="1"/>
</dbReference>
<dbReference type="Gene3D" id="3.30.450.20">
    <property type="entry name" value="PAS domain"/>
    <property type="match status" value="1"/>
</dbReference>
<reference evidence="11" key="1">
    <citation type="journal article" date="2019" name="Int. J. Syst. Evol. Microbiol.">
        <title>The Global Catalogue of Microorganisms (GCM) 10K type strain sequencing project: providing services to taxonomists for standard genome sequencing and annotation.</title>
        <authorList>
            <consortium name="The Broad Institute Genomics Platform"/>
            <consortium name="The Broad Institute Genome Sequencing Center for Infectious Disease"/>
            <person name="Wu L."/>
            <person name="Ma J."/>
        </authorList>
    </citation>
    <scope>NUCLEOTIDE SEQUENCE [LARGE SCALE GENOMIC DNA]</scope>
    <source>
        <strain evidence="11">JCM 9458</strain>
    </source>
</reference>
<keyword evidence="7" id="KW-0902">Two-component regulatory system</keyword>
<gene>
    <name evidence="10" type="ORF">GCM10020369_01980</name>
</gene>
<evidence type="ECO:0000256" key="5">
    <source>
        <dbReference type="ARBA" id="ARBA00022679"/>
    </source>
</evidence>
<evidence type="ECO:0000256" key="2">
    <source>
        <dbReference type="ARBA" id="ARBA00004236"/>
    </source>
</evidence>
<dbReference type="Proteomes" id="UP001501676">
    <property type="component" value="Unassembled WGS sequence"/>
</dbReference>
<dbReference type="Pfam" id="PF13185">
    <property type="entry name" value="GAF_2"/>
    <property type="match status" value="1"/>
</dbReference>
<keyword evidence="11" id="KW-1185">Reference proteome</keyword>
<keyword evidence="4" id="KW-0597">Phosphoprotein</keyword>
<dbReference type="InterPro" id="IPR003661">
    <property type="entry name" value="HisK_dim/P_dom"/>
</dbReference>
<dbReference type="InterPro" id="IPR003018">
    <property type="entry name" value="GAF"/>
</dbReference>
<evidence type="ECO:0000256" key="4">
    <source>
        <dbReference type="ARBA" id="ARBA00022553"/>
    </source>
</evidence>
<dbReference type="Pfam" id="PF01590">
    <property type="entry name" value="GAF"/>
    <property type="match status" value="1"/>
</dbReference>
<feature type="domain" description="Histidine kinase" evidence="8">
    <location>
        <begin position="472"/>
        <end position="688"/>
    </location>
</feature>
<dbReference type="SUPFAM" id="SSF55874">
    <property type="entry name" value="ATPase domain of HSP90 chaperone/DNA topoisomerase II/histidine kinase"/>
    <property type="match status" value="1"/>
</dbReference>
<dbReference type="InterPro" id="IPR005467">
    <property type="entry name" value="His_kinase_dom"/>
</dbReference>
<dbReference type="PANTHER" id="PTHR43711">
    <property type="entry name" value="TWO-COMPONENT HISTIDINE KINASE"/>
    <property type="match status" value="1"/>
</dbReference>
<comment type="catalytic activity">
    <reaction evidence="1">
        <text>ATP + protein L-histidine = ADP + protein N-phospho-L-histidine.</text>
        <dbReference type="EC" id="2.7.13.3"/>
    </reaction>
</comment>
<accession>A0ABP6SPW7</accession>
<evidence type="ECO:0000259" key="8">
    <source>
        <dbReference type="PROSITE" id="PS50109"/>
    </source>
</evidence>
<keyword evidence="5" id="KW-0808">Transferase</keyword>
<evidence type="ECO:0000259" key="9">
    <source>
        <dbReference type="PROSITE" id="PS50113"/>
    </source>
</evidence>
<dbReference type="InterPro" id="IPR013656">
    <property type="entry name" value="PAS_4"/>
</dbReference>
<evidence type="ECO:0000256" key="1">
    <source>
        <dbReference type="ARBA" id="ARBA00000085"/>
    </source>
</evidence>
<dbReference type="Gene3D" id="3.30.565.10">
    <property type="entry name" value="Histidine kinase-like ATPase, C-terminal domain"/>
    <property type="match status" value="1"/>
</dbReference>
<evidence type="ECO:0000256" key="6">
    <source>
        <dbReference type="ARBA" id="ARBA00022777"/>
    </source>
</evidence>
<dbReference type="InterPro" id="IPR036097">
    <property type="entry name" value="HisK_dim/P_sf"/>
</dbReference>
<dbReference type="InterPro" id="IPR029016">
    <property type="entry name" value="GAF-like_dom_sf"/>
</dbReference>
<evidence type="ECO:0000256" key="3">
    <source>
        <dbReference type="ARBA" id="ARBA00012438"/>
    </source>
</evidence>
<comment type="subcellular location">
    <subcellularLocation>
        <location evidence="2">Cell membrane</location>
    </subcellularLocation>
</comment>
<dbReference type="Pfam" id="PF02518">
    <property type="entry name" value="HATPase_c"/>
    <property type="match status" value="1"/>
</dbReference>
<dbReference type="CDD" id="cd00130">
    <property type="entry name" value="PAS"/>
    <property type="match status" value="1"/>
</dbReference>
<comment type="caution">
    <text evidence="10">The sequence shown here is derived from an EMBL/GenBank/DDBJ whole genome shotgun (WGS) entry which is preliminary data.</text>
</comment>
<dbReference type="Gene3D" id="3.30.450.40">
    <property type="match status" value="2"/>
</dbReference>
<dbReference type="PANTHER" id="PTHR43711:SF1">
    <property type="entry name" value="HISTIDINE KINASE 1"/>
    <property type="match status" value="1"/>
</dbReference>
<protein>
    <recommendedName>
        <fullName evidence="3">histidine kinase</fullName>
        <ecNumber evidence="3">2.7.13.3</ecNumber>
    </recommendedName>
</protein>
<evidence type="ECO:0000313" key="11">
    <source>
        <dbReference type="Proteomes" id="UP001501676"/>
    </source>
</evidence>
<dbReference type="EMBL" id="BAAAYN010000001">
    <property type="protein sequence ID" value="GAA3381966.1"/>
    <property type="molecule type" value="Genomic_DNA"/>
</dbReference>
<dbReference type="SUPFAM" id="SSF47384">
    <property type="entry name" value="Homodimeric domain of signal transducing histidine kinase"/>
    <property type="match status" value="1"/>
</dbReference>
<evidence type="ECO:0000256" key="7">
    <source>
        <dbReference type="ARBA" id="ARBA00023012"/>
    </source>
</evidence>
<dbReference type="PRINTS" id="PR00344">
    <property type="entry name" value="BCTRLSENSOR"/>
</dbReference>
<dbReference type="Pfam" id="PF00512">
    <property type="entry name" value="HisKA"/>
    <property type="match status" value="1"/>
</dbReference>
<dbReference type="SUPFAM" id="SSF55785">
    <property type="entry name" value="PYP-like sensor domain (PAS domain)"/>
    <property type="match status" value="1"/>
</dbReference>
<proteinExistence type="predicted"/>
<dbReference type="Pfam" id="PF08448">
    <property type="entry name" value="PAS_4"/>
    <property type="match status" value="1"/>
</dbReference>
<organism evidence="10 11">
    <name type="scientific">Cryptosporangium minutisporangium</name>
    <dbReference type="NCBI Taxonomy" id="113569"/>
    <lineage>
        <taxon>Bacteria</taxon>
        <taxon>Bacillati</taxon>
        <taxon>Actinomycetota</taxon>
        <taxon>Actinomycetes</taxon>
        <taxon>Cryptosporangiales</taxon>
        <taxon>Cryptosporangiaceae</taxon>
        <taxon>Cryptosporangium</taxon>
    </lineage>
</organism>
<dbReference type="InterPro" id="IPR000700">
    <property type="entry name" value="PAS-assoc_C"/>
</dbReference>
<dbReference type="CDD" id="cd00075">
    <property type="entry name" value="HATPase"/>
    <property type="match status" value="1"/>
</dbReference>
<dbReference type="PROSITE" id="PS50109">
    <property type="entry name" value="HIS_KIN"/>
    <property type="match status" value="1"/>
</dbReference>
<dbReference type="InterPro" id="IPR050736">
    <property type="entry name" value="Sensor_HK_Regulatory"/>
</dbReference>
<dbReference type="SMART" id="SM00065">
    <property type="entry name" value="GAF"/>
    <property type="match status" value="2"/>
</dbReference>
<dbReference type="InterPro" id="IPR000014">
    <property type="entry name" value="PAS"/>
</dbReference>
<dbReference type="CDD" id="cd00082">
    <property type="entry name" value="HisKA"/>
    <property type="match status" value="1"/>
</dbReference>
<dbReference type="SMART" id="SM00388">
    <property type="entry name" value="HisKA"/>
    <property type="match status" value="1"/>
</dbReference>
<keyword evidence="6" id="KW-0418">Kinase</keyword>
<dbReference type="SUPFAM" id="SSF55781">
    <property type="entry name" value="GAF domain-like"/>
    <property type="match status" value="2"/>
</dbReference>
<sequence>MTRRESRSPKVVEPSELVVRGMPVRSLDLSGLSIADSAAAHLAALTARAAHAAAGLVYLADGEKLRLVGAYGLPDGWQPSGGLPPSRTIGALVLASGQPVIIEDVGDDERVPPNSPISDVGGRAYAGFQVRDAQGENIGVCAAMDYEPRRWSADELAGIDSAARLCSTFVSEFGARTECDRRRVYLDAMLDRLRVGVAGCDPDGRLVFANTALGRLGLDQHLHVRHRPDEPASAPLARALAGEVVRDVEIVLAAPDGDDRVLLADAEPLRSAGGEQLGAVLSVWDATRRRRAERYLDAERAVAEALVEAHSIEQAGPIVLRAVCRTLGWSSAELWLADEEADVLRPIATYRDDDRAGLRVPPQLSRGSGLAGTAWHRNQPVWIEDLDAPDALISAEGVGDSRLRSGVAIPVPNGGSTLGVLCFYTDVAADAGDTVAVLLSGIAGQVAQFLQRRRAEDAELALARSKDEYLFLVGHELRTPLTSIASYTELLAETPGLDPDAQRLLEVIDRNSSRLRHIIDELLDLAALDSGHADLVWEQIDVAGIAAAALRDTRTAAEEADVTLHARIEPGLTVEGDGERLRQVFDHLLRNAVSHSPGGSVTLSTAPVHTTEVEIAVADTGVGIPTDEDDQVFSPFYRTVLSREQQLPGAGLGLALSRAIVHAHRGVIRLTPNQPRGTRAVIQLPRAVAAP</sequence>
<dbReference type="InterPro" id="IPR003594">
    <property type="entry name" value="HATPase_dom"/>
</dbReference>